<dbReference type="EMBL" id="JAINUG010000190">
    <property type="protein sequence ID" value="KAJ8388737.1"/>
    <property type="molecule type" value="Genomic_DNA"/>
</dbReference>
<gene>
    <name evidence="1" type="ORF">AAFF_G00129700</name>
</gene>
<evidence type="ECO:0000313" key="1">
    <source>
        <dbReference type="EMBL" id="KAJ8388737.1"/>
    </source>
</evidence>
<dbReference type="AlphaFoldDB" id="A0AAD7W9C9"/>
<name>A0AAD7W9C9_9TELE</name>
<protein>
    <submittedName>
        <fullName evidence="1">Uncharacterized protein</fullName>
    </submittedName>
</protein>
<dbReference type="Proteomes" id="UP001221898">
    <property type="component" value="Unassembled WGS sequence"/>
</dbReference>
<proteinExistence type="predicted"/>
<accession>A0AAD7W9C9</accession>
<keyword evidence="2" id="KW-1185">Reference proteome</keyword>
<organism evidence="1 2">
    <name type="scientific">Aldrovandia affinis</name>
    <dbReference type="NCBI Taxonomy" id="143900"/>
    <lineage>
        <taxon>Eukaryota</taxon>
        <taxon>Metazoa</taxon>
        <taxon>Chordata</taxon>
        <taxon>Craniata</taxon>
        <taxon>Vertebrata</taxon>
        <taxon>Euteleostomi</taxon>
        <taxon>Actinopterygii</taxon>
        <taxon>Neopterygii</taxon>
        <taxon>Teleostei</taxon>
        <taxon>Notacanthiformes</taxon>
        <taxon>Halosauridae</taxon>
        <taxon>Aldrovandia</taxon>
    </lineage>
</organism>
<reference evidence="1" key="1">
    <citation type="journal article" date="2023" name="Science">
        <title>Genome structures resolve the early diversification of teleost fishes.</title>
        <authorList>
            <person name="Parey E."/>
            <person name="Louis A."/>
            <person name="Montfort J."/>
            <person name="Bouchez O."/>
            <person name="Roques C."/>
            <person name="Iampietro C."/>
            <person name="Lluch J."/>
            <person name="Castinel A."/>
            <person name="Donnadieu C."/>
            <person name="Desvignes T."/>
            <person name="Floi Bucao C."/>
            <person name="Jouanno E."/>
            <person name="Wen M."/>
            <person name="Mejri S."/>
            <person name="Dirks R."/>
            <person name="Jansen H."/>
            <person name="Henkel C."/>
            <person name="Chen W.J."/>
            <person name="Zahm M."/>
            <person name="Cabau C."/>
            <person name="Klopp C."/>
            <person name="Thompson A.W."/>
            <person name="Robinson-Rechavi M."/>
            <person name="Braasch I."/>
            <person name="Lecointre G."/>
            <person name="Bobe J."/>
            <person name="Postlethwait J.H."/>
            <person name="Berthelot C."/>
            <person name="Roest Crollius H."/>
            <person name="Guiguen Y."/>
        </authorList>
    </citation>
    <scope>NUCLEOTIDE SEQUENCE</scope>
    <source>
        <strain evidence="1">NC1722</strain>
    </source>
</reference>
<evidence type="ECO:0000313" key="2">
    <source>
        <dbReference type="Proteomes" id="UP001221898"/>
    </source>
</evidence>
<comment type="caution">
    <text evidence="1">The sequence shown here is derived from an EMBL/GenBank/DDBJ whole genome shotgun (WGS) entry which is preliminary data.</text>
</comment>
<sequence length="103" mass="10882">MTANGPTGWLAWNPLALPKGPSSSKVLFWEEGASLEVPAGTVIIESPTATLCSSDTLRSQESHSVSGGHVTCRLKPEVGGHQGLTLNMGVWLLFIQCLLAPLK</sequence>